<reference evidence="2 3" key="1">
    <citation type="submission" date="2016-07" db="EMBL/GenBank/DDBJ databases">
        <title>Draft genome of the white-rot fungus Obba rivulosa 3A-2.</title>
        <authorList>
            <consortium name="DOE Joint Genome Institute"/>
            <person name="Miettinen O."/>
            <person name="Riley R."/>
            <person name="Acob R."/>
            <person name="Barry K."/>
            <person name="Cullen D."/>
            <person name="De Vries R."/>
            <person name="Hainaut M."/>
            <person name="Hatakka A."/>
            <person name="Henrissat B."/>
            <person name="Hilden K."/>
            <person name="Kuo R."/>
            <person name="Labutti K."/>
            <person name="Lipzen A."/>
            <person name="Makela M.R."/>
            <person name="Sandor L."/>
            <person name="Spatafora J.W."/>
            <person name="Grigoriev I.V."/>
            <person name="Hibbett D.S."/>
        </authorList>
    </citation>
    <scope>NUCLEOTIDE SEQUENCE [LARGE SCALE GENOMIC DNA]</scope>
    <source>
        <strain evidence="2 3">3A-2</strain>
    </source>
</reference>
<name>A0A8E2DR61_9APHY</name>
<sequence length="86" mass="9379">MPPPPRVTPTAVASSKAGPAMLTVFDSHPNPLRTGYSRPYAQPVQSTAVVQQPHPVVPTPQPTTNERPRKRKKVAYDPNDVIDLTI</sequence>
<proteinExistence type="predicted"/>
<organism evidence="2 3">
    <name type="scientific">Obba rivulosa</name>
    <dbReference type="NCBI Taxonomy" id="1052685"/>
    <lineage>
        <taxon>Eukaryota</taxon>
        <taxon>Fungi</taxon>
        <taxon>Dikarya</taxon>
        <taxon>Basidiomycota</taxon>
        <taxon>Agaricomycotina</taxon>
        <taxon>Agaricomycetes</taxon>
        <taxon>Polyporales</taxon>
        <taxon>Gelatoporiaceae</taxon>
        <taxon>Obba</taxon>
    </lineage>
</organism>
<dbReference type="Proteomes" id="UP000250043">
    <property type="component" value="Unassembled WGS sequence"/>
</dbReference>
<evidence type="ECO:0000256" key="1">
    <source>
        <dbReference type="SAM" id="MobiDB-lite"/>
    </source>
</evidence>
<dbReference type="AlphaFoldDB" id="A0A8E2DR61"/>
<feature type="region of interest" description="Disordered" evidence="1">
    <location>
        <begin position="46"/>
        <end position="79"/>
    </location>
</feature>
<accession>A0A8E2DR61</accession>
<evidence type="ECO:0000313" key="3">
    <source>
        <dbReference type="Proteomes" id="UP000250043"/>
    </source>
</evidence>
<protein>
    <submittedName>
        <fullName evidence="2">Uncharacterized protein</fullName>
    </submittedName>
</protein>
<evidence type="ECO:0000313" key="2">
    <source>
        <dbReference type="EMBL" id="OCH94339.1"/>
    </source>
</evidence>
<gene>
    <name evidence="2" type="ORF">OBBRIDRAFT_166249</name>
</gene>
<dbReference type="EMBL" id="KV722345">
    <property type="protein sequence ID" value="OCH94339.1"/>
    <property type="molecule type" value="Genomic_DNA"/>
</dbReference>
<keyword evidence="3" id="KW-1185">Reference proteome</keyword>